<gene>
    <name evidence="1" type="ORF">PROFUN_12835</name>
</gene>
<comment type="caution">
    <text evidence="1">The sequence shown here is derived from an EMBL/GenBank/DDBJ whole genome shotgun (WGS) entry which is preliminary data.</text>
</comment>
<reference evidence="1 2" key="1">
    <citation type="journal article" date="2018" name="Genome Biol. Evol.">
        <title>Multiple Roots of Fruiting Body Formation in Amoebozoa.</title>
        <authorList>
            <person name="Hillmann F."/>
            <person name="Forbes G."/>
            <person name="Novohradska S."/>
            <person name="Ferling I."/>
            <person name="Riege K."/>
            <person name="Groth M."/>
            <person name="Westermann M."/>
            <person name="Marz M."/>
            <person name="Spaller T."/>
            <person name="Winckler T."/>
            <person name="Schaap P."/>
            <person name="Glockner G."/>
        </authorList>
    </citation>
    <scope>NUCLEOTIDE SEQUENCE [LARGE SCALE GENOMIC DNA]</scope>
    <source>
        <strain evidence="1 2">Jena</strain>
    </source>
</reference>
<protein>
    <submittedName>
        <fullName evidence="1">Uncharacterized protein</fullName>
    </submittedName>
</protein>
<keyword evidence="2" id="KW-1185">Reference proteome</keyword>
<proteinExistence type="predicted"/>
<accession>A0A2P6N6J2</accession>
<organism evidence="1 2">
    <name type="scientific">Planoprotostelium fungivorum</name>
    <dbReference type="NCBI Taxonomy" id="1890364"/>
    <lineage>
        <taxon>Eukaryota</taxon>
        <taxon>Amoebozoa</taxon>
        <taxon>Evosea</taxon>
        <taxon>Variosea</taxon>
        <taxon>Cavosteliida</taxon>
        <taxon>Cavosteliaceae</taxon>
        <taxon>Planoprotostelium</taxon>
    </lineage>
</organism>
<dbReference type="InParanoid" id="A0A2P6N6J2"/>
<evidence type="ECO:0000313" key="1">
    <source>
        <dbReference type="EMBL" id="PRP79574.1"/>
    </source>
</evidence>
<evidence type="ECO:0000313" key="2">
    <source>
        <dbReference type="Proteomes" id="UP000241769"/>
    </source>
</evidence>
<sequence length="161" mass="17179">MRCDIFGKISQIRTSSALLRSQPRQTTGGSPFLASFSSVSLDGSHLPSRGTLATPTMVPDTCWTWNRNVNKSSSLAAGVRALTASQGAAKAATMDWIPTAHEAELNIWLTLSDQTVDDTQLSAMLISSLQEAPSQAPVFALLPDRKIHLVGTLGVARDISD</sequence>
<dbReference type="AlphaFoldDB" id="A0A2P6N6J2"/>
<name>A0A2P6N6J2_9EUKA</name>
<dbReference type="EMBL" id="MDYQ01000179">
    <property type="protein sequence ID" value="PRP79574.1"/>
    <property type="molecule type" value="Genomic_DNA"/>
</dbReference>
<dbReference type="Proteomes" id="UP000241769">
    <property type="component" value="Unassembled WGS sequence"/>
</dbReference>